<organism evidence="2 3">
    <name type="scientific">Dipteronia dyeriana</name>
    <dbReference type="NCBI Taxonomy" id="168575"/>
    <lineage>
        <taxon>Eukaryota</taxon>
        <taxon>Viridiplantae</taxon>
        <taxon>Streptophyta</taxon>
        <taxon>Embryophyta</taxon>
        <taxon>Tracheophyta</taxon>
        <taxon>Spermatophyta</taxon>
        <taxon>Magnoliopsida</taxon>
        <taxon>eudicotyledons</taxon>
        <taxon>Gunneridae</taxon>
        <taxon>Pentapetalae</taxon>
        <taxon>rosids</taxon>
        <taxon>malvids</taxon>
        <taxon>Sapindales</taxon>
        <taxon>Sapindaceae</taxon>
        <taxon>Hippocastanoideae</taxon>
        <taxon>Acereae</taxon>
        <taxon>Dipteronia</taxon>
    </lineage>
</organism>
<keyword evidence="3" id="KW-1185">Reference proteome</keyword>
<evidence type="ECO:0000313" key="3">
    <source>
        <dbReference type="Proteomes" id="UP001280121"/>
    </source>
</evidence>
<reference evidence="2" key="1">
    <citation type="journal article" date="2023" name="Plant J.">
        <title>Genome sequences and population genomics provide insights into the demographic history, inbreeding, and mutation load of two 'living fossil' tree species of Dipteronia.</title>
        <authorList>
            <person name="Feng Y."/>
            <person name="Comes H.P."/>
            <person name="Chen J."/>
            <person name="Zhu S."/>
            <person name="Lu R."/>
            <person name="Zhang X."/>
            <person name="Li P."/>
            <person name="Qiu J."/>
            <person name="Olsen K.M."/>
            <person name="Qiu Y."/>
        </authorList>
    </citation>
    <scope>NUCLEOTIDE SEQUENCE</scope>
    <source>
        <strain evidence="2">KIB01</strain>
    </source>
</reference>
<dbReference type="GO" id="GO:0030170">
    <property type="term" value="F:pyridoxal phosphate binding"/>
    <property type="evidence" value="ECO:0007669"/>
    <property type="project" value="InterPro"/>
</dbReference>
<dbReference type="Pfam" id="PF00155">
    <property type="entry name" value="Aminotran_1_2"/>
    <property type="match status" value="1"/>
</dbReference>
<accession>A0AAD9XV59</accession>
<protein>
    <recommendedName>
        <fullName evidence="1">Aminotransferase class I/classII large domain-containing protein</fullName>
    </recommendedName>
</protein>
<dbReference type="InterPro" id="IPR004839">
    <property type="entry name" value="Aminotransferase_I/II_large"/>
</dbReference>
<evidence type="ECO:0000313" key="2">
    <source>
        <dbReference type="EMBL" id="KAK2665992.1"/>
    </source>
</evidence>
<dbReference type="Gene3D" id="3.40.640.10">
    <property type="entry name" value="Type I PLP-dependent aspartate aminotransferase-like (Major domain)"/>
    <property type="match status" value="1"/>
</dbReference>
<dbReference type="InterPro" id="IPR015421">
    <property type="entry name" value="PyrdxlP-dep_Trfase_major"/>
</dbReference>
<dbReference type="InterPro" id="IPR015424">
    <property type="entry name" value="PyrdxlP-dep_Trfase"/>
</dbReference>
<evidence type="ECO:0000259" key="1">
    <source>
        <dbReference type="Pfam" id="PF00155"/>
    </source>
</evidence>
<proteinExistence type="predicted"/>
<dbReference type="Proteomes" id="UP001280121">
    <property type="component" value="Unassembled WGS sequence"/>
</dbReference>
<dbReference type="SUPFAM" id="SSF53383">
    <property type="entry name" value="PLP-dependent transferases"/>
    <property type="match status" value="1"/>
</dbReference>
<feature type="domain" description="Aminotransferase class I/classII large" evidence="1">
    <location>
        <begin position="100"/>
        <end position="154"/>
    </location>
</feature>
<sequence>MMQFVTGWFDFVESEEASCDWSENKVVDYGNHFHESLVNDHCVGKLEKENFDMDSEFDASDLNIDAWEISNSLPGEFDKRDTTIVKEEFKVESLFGVSLVSVLLHTCVQNLNGIELALDQWEQIMHFTRSKNLLLFFDHVSKNFVNGSWDVKTTNLRDMDLYSDWFMSKGHRFLGGSTTRSSYV</sequence>
<dbReference type="EMBL" id="JANJYI010000001">
    <property type="protein sequence ID" value="KAK2665992.1"/>
    <property type="molecule type" value="Genomic_DNA"/>
</dbReference>
<gene>
    <name evidence="2" type="ORF">Ddye_004566</name>
</gene>
<comment type="caution">
    <text evidence="2">The sequence shown here is derived from an EMBL/GenBank/DDBJ whole genome shotgun (WGS) entry which is preliminary data.</text>
</comment>
<dbReference type="AlphaFoldDB" id="A0AAD9XV59"/>
<name>A0AAD9XV59_9ROSI</name>